<dbReference type="AlphaFoldDB" id="A0A366MPY6"/>
<keyword evidence="2" id="KW-1185">Reference proteome</keyword>
<reference evidence="1 2" key="1">
    <citation type="submission" date="2017-10" db="EMBL/GenBank/DDBJ databases">
        <title>Genomics of the genus Arcobacter.</title>
        <authorList>
            <person name="Perez-Cataluna A."/>
            <person name="Figueras M.J."/>
        </authorList>
    </citation>
    <scope>NUCLEOTIDE SEQUENCE [LARGE SCALE GENOMIC DNA]</scope>
    <source>
        <strain evidence="1 2">CECT 9230</strain>
    </source>
</reference>
<evidence type="ECO:0000313" key="1">
    <source>
        <dbReference type="EMBL" id="RBQ28326.1"/>
    </source>
</evidence>
<dbReference type="Proteomes" id="UP000252669">
    <property type="component" value="Unassembled WGS sequence"/>
</dbReference>
<organism evidence="1 2">
    <name type="scientific">Aliarcobacter vitoriensis</name>
    <dbReference type="NCBI Taxonomy" id="2011099"/>
    <lineage>
        <taxon>Bacteria</taxon>
        <taxon>Pseudomonadati</taxon>
        <taxon>Campylobacterota</taxon>
        <taxon>Epsilonproteobacteria</taxon>
        <taxon>Campylobacterales</taxon>
        <taxon>Arcobacteraceae</taxon>
        <taxon>Aliarcobacter</taxon>
    </lineage>
</organism>
<dbReference type="EMBL" id="PDKB01000017">
    <property type="protein sequence ID" value="RBQ28326.1"/>
    <property type="molecule type" value="Genomic_DNA"/>
</dbReference>
<accession>A0A366MPY6</accession>
<sequence length="76" mass="9137">MKTFRKLKSLDTVLISFSYILRYITNTTFFLKSKNIKTINYDNFNKSMYYQIRAWECSNVLISLNYKSNKLFKKVG</sequence>
<name>A0A366MPY6_9BACT</name>
<dbReference type="RefSeq" id="WP_113895002.1">
    <property type="nucleotide sequence ID" value="NZ_JANJGA010000001.1"/>
</dbReference>
<proteinExistence type="predicted"/>
<dbReference type="OrthoDB" id="9947620at2"/>
<gene>
    <name evidence="1" type="ORF">CRU91_09560</name>
</gene>
<protein>
    <submittedName>
        <fullName evidence="1">Uncharacterized protein</fullName>
    </submittedName>
</protein>
<evidence type="ECO:0000313" key="2">
    <source>
        <dbReference type="Proteomes" id="UP000252669"/>
    </source>
</evidence>
<comment type="caution">
    <text evidence="1">The sequence shown here is derived from an EMBL/GenBank/DDBJ whole genome shotgun (WGS) entry which is preliminary data.</text>
</comment>